<dbReference type="PANTHER" id="PTHR10434:SF53">
    <property type="entry name" value="1-ACYL-SN-GLYCEROL-3-PHOSPHATE ACYLTRANSFERASE"/>
    <property type="match status" value="1"/>
</dbReference>
<dbReference type="InterPro" id="IPR002123">
    <property type="entry name" value="Plipid/glycerol_acylTrfase"/>
</dbReference>
<dbReference type="EMBL" id="GIIL01007691">
    <property type="protein sequence ID" value="NOV51417.1"/>
    <property type="molecule type" value="Transcribed_RNA"/>
</dbReference>
<evidence type="ECO:0000256" key="6">
    <source>
        <dbReference type="SAM" id="Phobius"/>
    </source>
</evidence>
<comment type="similarity">
    <text evidence="2 5">Belongs to the 1-acyl-sn-glycerol-3-phosphate acyltransferase family.</text>
</comment>
<keyword evidence="5" id="KW-0443">Lipid metabolism</keyword>
<feature type="domain" description="Phospholipid/glycerol acyltransferase" evidence="7">
    <location>
        <begin position="105"/>
        <end position="222"/>
    </location>
</feature>
<dbReference type="AlphaFoldDB" id="A0A6M2E386"/>
<accession>A0A6M2E386</accession>
<keyword evidence="6" id="KW-0812">Transmembrane</keyword>
<evidence type="ECO:0000256" key="4">
    <source>
        <dbReference type="ARBA" id="ARBA00023315"/>
    </source>
</evidence>
<keyword evidence="5" id="KW-0444">Lipid biosynthesis</keyword>
<dbReference type="GO" id="GO:0005783">
    <property type="term" value="C:endoplasmic reticulum"/>
    <property type="evidence" value="ECO:0007669"/>
    <property type="project" value="TreeGrafter"/>
</dbReference>
<sequence length="272" mass="30340">MDAATVLSGASYAGSQLLAQVAFAGVFLATLLYVVSSRARYYIKFSVYAVWCMLAATLPIPLMLPWPGDHRNAYIPAWLCRVVSRLIGLSWTVRGQENIVKNSGAVMLINHQSSLDLTILAILWPLVGRCTVISKREIFYIWPFGLASYLWGTLFIDRKDRSAATKSVNDTARAINDKHAKLCMFPEGTRHCGPELLPFKKGAFHVAITHQCPIQPIVVSRYHFLDCKAKKFSADGGIRSLYCSPFFIKSFINLATVKIKFVKGCIVKIFGR</sequence>
<dbReference type="GO" id="GO:0006654">
    <property type="term" value="P:phosphatidic acid biosynthetic process"/>
    <property type="evidence" value="ECO:0007669"/>
    <property type="project" value="TreeGrafter"/>
</dbReference>
<keyword evidence="6" id="KW-0472">Membrane</keyword>
<dbReference type="GO" id="GO:0016020">
    <property type="term" value="C:membrane"/>
    <property type="evidence" value="ECO:0007669"/>
    <property type="project" value="InterPro"/>
</dbReference>
<dbReference type="EC" id="2.3.1.51" evidence="5"/>
<keyword evidence="4 5" id="KW-0012">Acyltransferase</keyword>
<keyword evidence="6" id="KW-1133">Transmembrane helix</keyword>
<dbReference type="GO" id="GO:0003841">
    <property type="term" value="F:1-acylglycerol-3-phosphate O-acyltransferase activity"/>
    <property type="evidence" value="ECO:0007669"/>
    <property type="project" value="UniProtKB-UniRule"/>
</dbReference>
<evidence type="ECO:0000259" key="7">
    <source>
        <dbReference type="SMART" id="SM00563"/>
    </source>
</evidence>
<comment type="pathway">
    <text evidence="1">Phospholipid metabolism; CDP-diacylglycerol biosynthesis; CDP-diacylglycerol from sn-glycerol 3-phosphate: step 2/3.</text>
</comment>
<keyword evidence="3 5" id="KW-0808">Transferase</keyword>
<comment type="catalytic activity">
    <reaction evidence="5">
        <text>a 1-acyl-sn-glycero-3-phosphate + an acyl-CoA = a 1,2-diacyl-sn-glycero-3-phosphate + CoA</text>
        <dbReference type="Rhea" id="RHEA:19709"/>
        <dbReference type="ChEBI" id="CHEBI:57287"/>
        <dbReference type="ChEBI" id="CHEBI:57970"/>
        <dbReference type="ChEBI" id="CHEBI:58342"/>
        <dbReference type="ChEBI" id="CHEBI:58608"/>
        <dbReference type="EC" id="2.3.1.51"/>
    </reaction>
</comment>
<proteinExistence type="inferred from homology"/>
<dbReference type="SUPFAM" id="SSF69593">
    <property type="entry name" value="Glycerol-3-phosphate (1)-acyltransferase"/>
    <property type="match status" value="1"/>
</dbReference>
<reference evidence="8" key="1">
    <citation type="submission" date="2020-03" db="EMBL/GenBank/DDBJ databases">
        <title>Transcriptomic Profiling of the Digestive Tract of the Rat Flea, Xenopsylla cheopis, Following Blood Feeding and Infection with Yersinia pestis.</title>
        <authorList>
            <person name="Bland D.M."/>
            <person name="Martens C.A."/>
            <person name="Virtaneva K."/>
            <person name="Kanakabandi K."/>
            <person name="Long D."/>
            <person name="Rosenke R."/>
            <person name="Saturday G.A."/>
            <person name="Hoyt F.H."/>
            <person name="Bruno D.P."/>
            <person name="Ribeiro J.M.C."/>
            <person name="Hinnebusch J."/>
        </authorList>
    </citation>
    <scope>NUCLEOTIDE SEQUENCE</scope>
</reference>
<evidence type="ECO:0000313" key="8">
    <source>
        <dbReference type="EMBL" id="NOV51417.1"/>
    </source>
</evidence>
<dbReference type="PANTHER" id="PTHR10434">
    <property type="entry name" value="1-ACYL-SN-GLYCEROL-3-PHOSPHATE ACYLTRANSFERASE"/>
    <property type="match status" value="1"/>
</dbReference>
<dbReference type="SMART" id="SM00563">
    <property type="entry name" value="PlsC"/>
    <property type="match status" value="1"/>
</dbReference>
<evidence type="ECO:0000256" key="3">
    <source>
        <dbReference type="ARBA" id="ARBA00022679"/>
    </source>
</evidence>
<feature type="transmembrane region" description="Helical" evidence="6">
    <location>
        <begin position="105"/>
        <end position="127"/>
    </location>
</feature>
<evidence type="ECO:0000256" key="1">
    <source>
        <dbReference type="ARBA" id="ARBA00004728"/>
    </source>
</evidence>
<dbReference type="CDD" id="cd07989">
    <property type="entry name" value="LPLAT_AGPAT-like"/>
    <property type="match status" value="1"/>
</dbReference>
<protein>
    <recommendedName>
        <fullName evidence="5">1-acyl-sn-glycerol-3-phosphate acyltransferase</fullName>
        <ecNumber evidence="5">2.3.1.51</ecNumber>
    </recommendedName>
</protein>
<name>A0A6M2E386_XENCH</name>
<comment type="domain">
    <text evidence="5">The HXXXXD motif is essential for acyltransferase activity and may constitute the binding site for the phosphate moiety of the glycerol-3-phosphate.</text>
</comment>
<organism evidence="8">
    <name type="scientific">Xenopsylla cheopis</name>
    <name type="common">Oriental rat flea</name>
    <name type="synonym">Pulex cheopis</name>
    <dbReference type="NCBI Taxonomy" id="163159"/>
    <lineage>
        <taxon>Eukaryota</taxon>
        <taxon>Metazoa</taxon>
        <taxon>Ecdysozoa</taxon>
        <taxon>Arthropoda</taxon>
        <taxon>Hexapoda</taxon>
        <taxon>Insecta</taxon>
        <taxon>Pterygota</taxon>
        <taxon>Neoptera</taxon>
        <taxon>Endopterygota</taxon>
        <taxon>Siphonaptera</taxon>
        <taxon>Pulicidae</taxon>
        <taxon>Xenopsyllinae</taxon>
        <taxon>Xenopsylla</taxon>
    </lineage>
</organism>
<evidence type="ECO:0000256" key="2">
    <source>
        <dbReference type="ARBA" id="ARBA00008655"/>
    </source>
</evidence>
<dbReference type="Pfam" id="PF01553">
    <property type="entry name" value="Acyltransferase"/>
    <property type="match status" value="1"/>
</dbReference>
<feature type="transmembrane region" description="Helical" evidence="6">
    <location>
        <begin position="47"/>
        <end position="67"/>
    </location>
</feature>
<dbReference type="InterPro" id="IPR004552">
    <property type="entry name" value="AGP_acyltrans"/>
</dbReference>
<evidence type="ECO:0000256" key="5">
    <source>
        <dbReference type="RuleBase" id="RU361267"/>
    </source>
</evidence>
<feature type="transmembrane region" description="Helical" evidence="6">
    <location>
        <begin position="17"/>
        <end position="35"/>
    </location>
</feature>
<dbReference type="NCBIfam" id="TIGR00530">
    <property type="entry name" value="AGP_acyltrn"/>
    <property type="match status" value="1"/>
</dbReference>
<feature type="transmembrane region" description="Helical" evidence="6">
    <location>
        <begin position="73"/>
        <end position="93"/>
    </location>
</feature>
<feature type="transmembrane region" description="Helical" evidence="6">
    <location>
        <begin position="139"/>
        <end position="156"/>
    </location>
</feature>
<keyword evidence="5" id="KW-1208">Phospholipid metabolism</keyword>
<keyword evidence="5" id="KW-0594">Phospholipid biosynthesis</keyword>